<accession>A0A9P0G7W7</accession>
<dbReference type="GO" id="GO:0010468">
    <property type="term" value="P:regulation of gene expression"/>
    <property type="evidence" value="ECO:0007669"/>
    <property type="project" value="UniProtKB-ARBA"/>
</dbReference>
<organism evidence="5 6">
    <name type="scientific">Psylliodes chrysocephalus</name>
    <dbReference type="NCBI Taxonomy" id="3402493"/>
    <lineage>
        <taxon>Eukaryota</taxon>
        <taxon>Metazoa</taxon>
        <taxon>Ecdysozoa</taxon>
        <taxon>Arthropoda</taxon>
        <taxon>Hexapoda</taxon>
        <taxon>Insecta</taxon>
        <taxon>Pterygota</taxon>
        <taxon>Neoptera</taxon>
        <taxon>Endopterygota</taxon>
        <taxon>Coleoptera</taxon>
        <taxon>Polyphaga</taxon>
        <taxon>Cucujiformia</taxon>
        <taxon>Chrysomeloidea</taxon>
        <taxon>Chrysomelidae</taxon>
        <taxon>Galerucinae</taxon>
        <taxon>Alticini</taxon>
        <taxon>Psylliodes</taxon>
    </lineage>
</organism>
<dbReference type="GO" id="GO:0003723">
    <property type="term" value="F:RNA binding"/>
    <property type="evidence" value="ECO:0007669"/>
    <property type="project" value="UniProtKB-UniRule"/>
</dbReference>
<evidence type="ECO:0000313" key="5">
    <source>
        <dbReference type="EMBL" id="CAH1101226.1"/>
    </source>
</evidence>
<keyword evidence="2" id="KW-0694">RNA-binding</keyword>
<evidence type="ECO:0000256" key="2">
    <source>
        <dbReference type="PROSITE-ProRule" id="PRU00117"/>
    </source>
</evidence>
<dbReference type="Gene3D" id="3.30.1370.10">
    <property type="entry name" value="K Homology domain, type 1"/>
    <property type="match status" value="1"/>
</dbReference>
<evidence type="ECO:0000313" key="6">
    <source>
        <dbReference type="Proteomes" id="UP001153636"/>
    </source>
</evidence>
<sequence>MGDEWDSSSQTYSRGNRRDGGGGGGYGSGGGGSGYREGRRDDGYRNSNSGGQNWRDDKFEVMYVPSMKVGRVIGRGGSKINELQSESGARIQVTKDIEGEDTLVKLFGDESCITKAKELITELTTEYRQY</sequence>
<feature type="domain" description="K Homology" evidence="4">
    <location>
        <begin position="56"/>
        <end position="125"/>
    </location>
</feature>
<dbReference type="Proteomes" id="UP001153636">
    <property type="component" value="Chromosome 11"/>
</dbReference>
<dbReference type="InterPro" id="IPR004087">
    <property type="entry name" value="KH_dom"/>
</dbReference>
<dbReference type="OrthoDB" id="196131at2759"/>
<evidence type="ECO:0000256" key="3">
    <source>
        <dbReference type="SAM" id="MobiDB-lite"/>
    </source>
</evidence>
<evidence type="ECO:0000256" key="1">
    <source>
        <dbReference type="ARBA" id="ARBA00022737"/>
    </source>
</evidence>
<evidence type="ECO:0000259" key="4">
    <source>
        <dbReference type="SMART" id="SM00322"/>
    </source>
</evidence>
<dbReference type="SUPFAM" id="SSF54791">
    <property type="entry name" value="Eukaryotic type KH-domain (KH-domain type I)"/>
    <property type="match status" value="1"/>
</dbReference>
<feature type="compositionally biased region" description="Gly residues" evidence="3">
    <location>
        <begin position="21"/>
        <end position="35"/>
    </location>
</feature>
<dbReference type="InterPro" id="IPR036612">
    <property type="entry name" value="KH_dom_type_1_sf"/>
</dbReference>
<dbReference type="AlphaFoldDB" id="A0A9P0G7W7"/>
<feature type="region of interest" description="Disordered" evidence="3">
    <location>
        <begin position="1"/>
        <end position="57"/>
    </location>
</feature>
<dbReference type="SMART" id="SM00322">
    <property type="entry name" value="KH"/>
    <property type="match status" value="1"/>
</dbReference>
<reference evidence="5" key="1">
    <citation type="submission" date="2022-01" db="EMBL/GenBank/DDBJ databases">
        <authorList>
            <person name="King R."/>
        </authorList>
    </citation>
    <scope>NUCLEOTIDE SEQUENCE</scope>
</reference>
<name>A0A9P0G7W7_9CUCU</name>
<protein>
    <recommendedName>
        <fullName evidence="4">K Homology domain-containing protein</fullName>
    </recommendedName>
</protein>
<dbReference type="EMBL" id="OV651823">
    <property type="protein sequence ID" value="CAH1101226.1"/>
    <property type="molecule type" value="Genomic_DNA"/>
</dbReference>
<dbReference type="Pfam" id="PF00013">
    <property type="entry name" value="KH_1"/>
    <property type="match status" value="1"/>
</dbReference>
<dbReference type="CDD" id="cd00105">
    <property type="entry name" value="KH-I"/>
    <property type="match status" value="1"/>
</dbReference>
<dbReference type="InterPro" id="IPR004088">
    <property type="entry name" value="KH_dom_type_1"/>
</dbReference>
<proteinExistence type="predicted"/>
<dbReference type="PROSITE" id="PS50084">
    <property type="entry name" value="KH_TYPE_1"/>
    <property type="match status" value="1"/>
</dbReference>
<keyword evidence="6" id="KW-1185">Reference proteome</keyword>
<gene>
    <name evidence="5" type="ORF">PSYICH_LOCUS2350</name>
</gene>
<dbReference type="PANTHER" id="PTHR10288">
    <property type="entry name" value="KH DOMAIN CONTAINING RNA BINDING PROTEIN"/>
    <property type="match status" value="1"/>
</dbReference>
<keyword evidence="1" id="KW-0677">Repeat</keyword>